<evidence type="ECO:0000313" key="4">
    <source>
        <dbReference type="Proteomes" id="UP001229421"/>
    </source>
</evidence>
<feature type="transmembrane region" description="Helical" evidence="2">
    <location>
        <begin position="33"/>
        <end position="53"/>
    </location>
</feature>
<dbReference type="Gene3D" id="3.40.50.1110">
    <property type="entry name" value="SGNH hydrolase"/>
    <property type="match status" value="1"/>
</dbReference>
<gene>
    <name evidence="3" type="ORF">QVD17_17992</name>
</gene>
<keyword evidence="2" id="KW-1133">Transmembrane helix</keyword>
<name>A0AAD8KJU2_TARER</name>
<dbReference type="PANTHER" id="PTHR45642:SF93">
    <property type="entry name" value="SGNH HYDROLASE-TYPE ESTERASE DOMAIN-CONTAINING PROTEIN-RELATED"/>
    <property type="match status" value="1"/>
</dbReference>
<keyword evidence="2" id="KW-0812">Transmembrane</keyword>
<protein>
    <submittedName>
        <fullName evidence="3">Uncharacterized protein</fullName>
    </submittedName>
</protein>
<dbReference type="InterPro" id="IPR050592">
    <property type="entry name" value="GDSL_lipolytic_enzyme"/>
</dbReference>
<proteinExistence type="inferred from homology"/>
<feature type="transmembrane region" description="Helical" evidence="2">
    <location>
        <begin position="60"/>
        <end position="78"/>
    </location>
</feature>
<organism evidence="3 4">
    <name type="scientific">Tagetes erecta</name>
    <name type="common">African marigold</name>
    <dbReference type="NCBI Taxonomy" id="13708"/>
    <lineage>
        <taxon>Eukaryota</taxon>
        <taxon>Viridiplantae</taxon>
        <taxon>Streptophyta</taxon>
        <taxon>Embryophyta</taxon>
        <taxon>Tracheophyta</taxon>
        <taxon>Spermatophyta</taxon>
        <taxon>Magnoliopsida</taxon>
        <taxon>eudicotyledons</taxon>
        <taxon>Gunneridae</taxon>
        <taxon>Pentapetalae</taxon>
        <taxon>asterids</taxon>
        <taxon>campanulids</taxon>
        <taxon>Asterales</taxon>
        <taxon>Asteraceae</taxon>
        <taxon>Asteroideae</taxon>
        <taxon>Heliantheae alliance</taxon>
        <taxon>Tageteae</taxon>
        <taxon>Tagetes</taxon>
    </lineage>
</organism>
<dbReference type="InterPro" id="IPR035669">
    <property type="entry name" value="SGNH_plant_lipase-like"/>
</dbReference>
<dbReference type="InterPro" id="IPR001087">
    <property type="entry name" value="GDSL"/>
</dbReference>
<dbReference type="EMBL" id="JAUHHV010000005">
    <property type="protein sequence ID" value="KAK1422706.1"/>
    <property type="molecule type" value="Genomic_DNA"/>
</dbReference>
<dbReference type="PANTHER" id="PTHR45642">
    <property type="entry name" value="GDSL ESTERASE/LIPASE EXL3"/>
    <property type="match status" value="1"/>
</dbReference>
<dbReference type="AlphaFoldDB" id="A0AAD8KJU2"/>
<keyword evidence="2" id="KW-0472">Membrane</keyword>
<evidence type="ECO:0000313" key="3">
    <source>
        <dbReference type="EMBL" id="KAK1422706.1"/>
    </source>
</evidence>
<dbReference type="InterPro" id="IPR036514">
    <property type="entry name" value="SGNH_hydro_sf"/>
</dbReference>
<dbReference type="GO" id="GO:0016788">
    <property type="term" value="F:hydrolase activity, acting on ester bonds"/>
    <property type="evidence" value="ECO:0007669"/>
    <property type="project" value="InterPro"/>
</dbReference>
<keyword evidence="4" id="KW-1185">Reference proteome</keyword>
<comment type="caution">
    <text evidence="3">The sequence shown here is derived from an EMBL/GenBank/DDBJ whole genome shotgun (WGS) entry which is preliminary data.</text>
</comment>
<comment type="similarity">
    <text evidence="1">Belongs to the 'GDSL' lipolytic enzyme family.</text>
</comment>
<dbReference type="Pfam" id="PF00657">
    <property type="entry name" value="Lipase_GDSL"/>
    <property type="match status" value="1"/>
</dbReference>
<evidence type="ECO:0000256" key="1">
    <source>
        <dbReference type="ARBA" id="ARBA00008668"/>
    </source>
</evidence>
<dbReference type="SUPFAM" id="SSF52266">
    <property type="entry name" value="SGNH hydrolase"/>
    <property type="match status" value="1"/>
</dbReference>
<dbReference type="CDD" id="cd01837">
    <property type="entry name" value="SGNH_plant_lipase_like"/>
    <property type="match status" value="1"/>
</dbReference>
<reference evidence="3" key="1">
    <citation type="journal article" date="2023" name="bioRxiv">
        <title>Improved chromosome-level genome assembly for marigold (Tagetes erecta).</title>
        <authorList>
            <person name="Jiang F."/>
            <person name="Yuan L."/>
            <person name="Wang S."/>
            <person name="Wang H."/>
            <person name="Xu D."/>
            <person name="Wang A."/>
            <person name="Fan W."/>
        </authorList>
    </citation>
    <scope>NUCLEOTIDE SEQUENCE</scope>
    <source>
        <strain evidence="3">WSJ</strain>
        <tissue evidence="3">Leaf</tissue>
    </source>
</reference>
<evidence type="ECO:0000256" key="2">
    <source>
        <dbReference type="SAM" id="Phobius"/>
    </source>
</evidence>
<dbReference type="Proteomes" id="UP001229421">
    <property type="component" value="Unassembled WGS sequence"/>
</dbReference>
<sequence>MNKAQGNPMAKGKTIHFASTDINTTTSQPNKHFYFIHLNLNIFLSTHILLLLLDLKMKHIIWVTLKLVMLMFLFQVVITCNARAIGYAQKLRVLAAEYNVTSILVFGDSGVDPGNNNDLQNTWHKGNFLPYGKDFIRSTPTGRFTNGRLATDFIAAALGYRNEIKAYLDRYLKEEDLVHGVSFASGGSGFDDFTANITNVISLSKQLKYFQEYKIRLEKLVGKEDAQKIVENAVYVLSMGTNDFLQNYYIDPTRSGMFTITQYQHYLINCMDTYLKKMHALGVRRLAVVGMEPFGCMPLIRTLRNSVQCDEDMNQVALSFNVLLKAKLSQLNAELNMRTAFVDIYGDVQNILQHPSKYGFTVTKRGCCGTGLTEFGTALKGLSMCADHSKYIYWDAVHFTESMYRIIADKAIESIIASF</sequence>
<accession>A0AAD8KJU2</accession>